<dbReference type="GO" id="GO:0000776">
    <property type="term" value="C:kinetochore"/>
    <property type="evidence" value="ECO:0007669"/>
    <property type="project" value="InterPro"/>
</dbReference>
<dbReference type="SUPFAM" id="SSF47113">
    <property type="entry name" value="Histone-fold"/>
    <property type="match status" value="1"/>
</dbReference>
<dbReference type="GO" id="GO:0003677">
    <property type="term" value="F:DNA binding"/>
    <property type="evidence" value="ECO:0007669"/>
    <property type="project" value="InterPro"/>
</dbReference>
<evidence type="ECO:0000313" key="8">
    <source>
        <dbReference type="Proteomes" id="UP000233469"/>
    </source>
</evidence>
<dbReference type="InterPro" id="IPR009072">
    <property type="entry name" value="Histone-fold"/>
</dbReference>
<gene>
    <name evidence="7" type="ORF">RhiirC2_182121</name>
</gene>
<comment type="subcellular location">
    <subcellularLocation>
        <location evidence="2">Chromosome</location>
    </subcellularLocation>
    <subcellularLocation>
        <location evidence="1">Nucleus</location>
    </subcellularLocation>
</comment>
<name>A0A2N1ML15_9GLOM</name>
<keyword evidence="4" id="KW-0158">Chromosome</keyword>
<dbReference type="VEuPathDB" id="FungiDB:RhiirFUN_020515"/>
<evidence type="ECO:0000256" key="1">
    <source>
        <dbReference type="ARBA" id="ARBA00004123"/>
    </source>
</evidence>
<dbReference type="VEuPathDB" id="FungiDB:FUN_012946"/>
<dbReference type="AlphaFoldDB" id="A0A2N1ML15"/>
<dbReference type="PANTHER" id="PTHR46904:SF1">
    <property type="entry name" value="CENTROMERE PROTEIN T"/>
    <property type="match status" value="1"/>
</dbReference>
<comment type="similarity">
    <text evidence="3">Belongs to the CENP-T/CNN1 family.</text>
</comment>
<dbReference type="InterPro" id="IPR035425">
    <property type="entry name" value="CENP-T/H4_C"/>
</dbReference>
<dbReference type="GO" id="GO:0007059">
    <property type="term" value="P:chromosome segregation"/>
    <property type="evidence" value="ECO:0007669"/>
    <property type="project" value="TreeGrafter"/>
</dbReference>
<feature type="domain" description="CENP-T/Histone H4 histone fold" evidence="6">
    <location>
        <begin position="1"/>
        <end position="71"/>
    </location>
</feature>
<reference evidence="7 8" key="1">
    <citation type="submission" date="2016-04" db="EMBL/GenBank/DDBJ databases">
        <title>Genome analyses suggest a sexual origin of heterokaryosis in a supposedly ancient asexual fungus.</title>
        <authorList>
            <person name="Ropars J."/>
            <person name="Sedzielewska K."/>
            <person name="Noel J."/>
            <person name="Charron P."/>
            <person name="Farinelli L."/>
            <person name="Marton T."/>
            <person name="Kruger M."/>
            <person name="Pelin A."/>
            <person name="Brachmann A."/>
            <person name="Corradi N."/>
        </authorList>
    </citation>
    <scope>NUCLEOTIDE SEQUENCE [LARGE SCALE GENOMIC DNA]</scope>
    <source>
        <strain evidence="7 8">C2</strain>
    </source>
</reference>
<dbReference type="GO" id="GO:0000278">
    <property type="term" value="P:mitotic cell cycle"/>
    <property type="evidence" value="ECO:0007669"/>
    <property type="project" value="TreeGrafter"/>
</dbReference>
<dbReference type="GO" id="GO:0046982">
    <property type="term" value="F:protein heterodimerization activity"/>
    <property type="evidence" value="ECO:0007669"/>
    <property type="project" value="InterPro"/>
</dbReference>
<proteinExistence type="inferred from homology"/>
<dbReference type="PANTHER" id="PTHR46904">
    <property type="entry name" value="CENTROMERE PROTEIN T"/>
    <property type="match status" value="1"/>
</dbReference>
<evidence type="ECO:0000256" key="5">
    <source>
        <dbReference type="ARBA" id="ARBA00023242"/>
    </source>
</evidence>
<dbReference type="CDD" id="cd22920">
    <property type="entry name" value="HFD_CENP-T"/>
    <property type="match status" value="1"/>
</dbReference>
<evidence type="ECO:0000313" key="7">
    <source>
        <dbReference type="EMBL" id="PKK62328.1"/>
    </source>
</evidence>
<dbReference type="VEuPathDB" id="FungiDB:RhiirA1_428563"/>
<dbReference type="EMBL" id="LLXL01001952">
    <property type="protein sequence ID" value="PKK62328.1"/>
    <property type="molecule type" value="Genomic_DNA"/>
</dbReference>
<evidence type="ECO:0000259" key="6">
    <source>
        <dbReference type="Pfam" id="PF15511"/>
    </source>
</evidence>
<dbReference type="Proteomes" id="UP000233469">
    <property type="component" value="Unassembled WGS sequence"/>
</dbReference>
<accession>A0A2N1ML15</accession>
<evidence type="ECO:0000256" key="4">
    <source>
        <dbReference type="ARBA" id="ARBA00022454"/>
    </source>
</evidence>
<dbReference type="Gene3D" id="1.10.20.10">
    <property type="entry name" value="Histone, subunit A"/>
    <property type="match status" value="1"/>
</dbReference>
<evidence type="ECO:0000256" key="2">
    <source>
        <dbReference type="ARBA" id="ARBA00004286"/>
    </source>
</evidence>
<comment type="caution">
    <text evidence="7">The sequence shown here is derived from an EMBL/GenBank/DDBJ whole genome shotgun (WGS) entry which is preliminary data.</text>
</comment>
<dbReference type="Pfam" id="PF15511">
    <property type="entry name" value="CENP-T_C"/>
    <property type="match status" value="1"/>
</dbReference>
<dbReference type="GO" id="GO:0051382">
    <property type="term" value="P:kinetochore assembly"/>
    <property type="evidence" value="ECO:0007669"/>
    <property type="project" value="InterPro"/>
</dbReference>
<reference evidence="7 8" key="2">
    <citation type="submission" date="2017-10" db="EMBL/GenBank/DDBJ databases">
        <title>Extensive intraspecific genome diversity in a model arbuscular mycorrhizal fungus.</title>
        <authorList>
            <person name="Chen E.C.H."/>
            <person name="Morin E."/>
            <person name="Baudet D."/>
            <person name="Noel J."/>
            <person name="Ndikumana S."/>
            <person name="Charron P."/>
            <person name="St-Onge C."/>
            <person name="Giorgi J."/>
            <person name="Grigoriev I.V."/>
            <person name="Roux C."/>
            <person name="Martin F.M."/>
            <person name="Corradi N."/>
        </authorList>
    </citation>
    <scope>NUCLEOTIDE SEQUENCE [LARGE SCALE GENOMIC DNA]</scope>
    <source>
        <strain evidence="7 8">C2</strain>
    </source>
</reference>
<sequence>MQMAFDGTQEYLEQISNDLNTYASHAKREVIQEKDVLLLMKRQGLITEKSTFESLVEQYLPRELSNEICPYARSGNIVYPQKQFSRKGTKKSKCPETN</sequence>
<organism evidence="7 8">
    <name type="scientific">Rhizophagus irregularis</name>
    <dbReference type="NCBI Taxonomy" id="588596"/>
    <lineage>
        <taxon>Eukaryota</taxon>
        <taxon>Fungi</taxon>
        <taxon>Fungi incertae sedis</taxon>
        <taxon>Mucoromycota</taxon>
        <taxon>Glomeromycotina</taxon>
        <taxon>Glomeromycetes</taxon>
        <taxon>Glomerales</taxon>
        <taxon>Glomeraceae</taxon>
        <taxon>Rhizophagus</taxon>
    </lineage>
</organism>
<dbReference type="GO" id="GO:0005634">
    <property type="term" value="C:nucleus"/>
    <property type="evidence" value="ECO:0007669"/>
    <property type="project" value="UniProtKB-SubCell"/>
</dbReference>
<dbReference type="InterPro" id="IPR028255">
    <property type="entry name" value="CENP-T"/>
</dbReference>
<protein>
    <recommendedName>
        <fullName evidence="6">CENP-T/Histone H4 histone fold domain-containing protein</fullName>
    </recommendedName>
</protein>
<evidence type="ECO:0000256" key="3">
    <source>
        <dbReference type="ARBA" id="ARBA00010137"/>
    </source>
</evidence>
<keyword evidence="5" id="KW-0539">Nucleus</keyword>